<dbReference type="SUPFAM" id="SSF51730">
    <property type="entry name" value="FAD-linked oxidoreductase"/>
    <property type="match status" value="1"/>
</dbReference>
<evidence type="ECO:0000256" key="5">
    <source>
        <dbReference type="ARBA" id="ARBA00022630"/>
    </source>
</evidence>
<keyword evidence="9" id="KW-0486">Methionine biosynthesis</keyword>
<evidence type="ECO:0000256" key="4">
    <source>
        <dbReference type="ARBA" id="ARBA00022605"/>
    </source>
</evidence>
<name>A0A833H1J5_9LEPT</name>
<dbReference type="Pfam" id="PF02219">
    <property type="entry name" value="MTHFR"/>
    <property type="match status" value="1"/>
</dbReference>
<comment type="pathway">
    <text evidence="2 12">One-carbon metabolism; tetrahydrofolate interconversion.</text>
</comment>
<comment type="catalytic activity">
    <reaction evidence="11">
        <text>(6S)-5-methyl-5,6,7,8-tetrahydrofolate + NAD(+) = (6R)-5,10-methylene-5,6,7,8-tetrahydrofolate + NADH + H(+)</text>
        <dbReference type="Rhea" id="RHEA:19821"/>
        <dbReference type="ChEBI" id="CHEBI:15378"/>
        <dbReference type="ChEBI" id="CHEBI:15636"/>
        <dbReference type="ChEBI" id="CHEBI:18608"/>
        <dbReference type="ChEBI" id="CHEBI:57540"/>
        <dbReference type="ChEBI" id="CHEBI:57945"/>
        <dbReference type="EC" id="1.5.1.54"/>
    </reaction>
    <physiologicalReaction direction="right-to-left" evidence="11">
        <dbReference type="Rhea" id="RHEA:19823"/>
    </physiologicalReaction>
</comment>
<dbReference type="InterPro" id="IPR003171">
    <property type="entry name" value="Mehydrof_redctse-like"/>
</dbReference>
<gene>
    <name evidence="13" type="primary">metF</name>
    <name evidence="13" type="ORF">F9K24_09580</name>
</gene>
<protein>
    <recommendedName>
        <fullName evidence="12">Methylenetetrahydrofolate reductase</fullName>
        <ecNumber evidence="12">1.5.1.54</ecNumber>
    </recommendedName>
</protein>
<keyword evidence="4" id="KW-0028">Amino-acid biosynthesis</keyword>
<comment type="pathway">
    <text evidence="10">Amino-acid biosynthesis; L-methionine biosynthesis via de novo pathway.</text>
</comment>
<dbReference type="GO" id="GO:0035999">
    <property type="term" value="P:tetrahydrofolate interconversion"/>
    <property type="evidence" value="ECO:0007669"/>
    <property type="project" value="UniProtKB-UniPathway"/>
</dbReference>
<keyword evidence="5 12" id="KW-0285">Flavoprotein</keyword>
<evidence type="ECO:0000313" key="13">
    <source>
        <dbReference type="EMBL" id="KAB2932620.1"/>
    </source>
</evidence>
<dbReference type="EMBL" id="WBUI01000008">
    <property type="protein sequence ID" value="KAB2932620.1"/>
    <property type="molecule type" value="Genomic_DNA"/>
</dbReference>
<evidence type="ECO:0000256" key="6">
    <source>
        <dbReference type="ARBA" id="ARBA00022827"/>
    </source>
</evidence>
<keyword evidence="6 12" id="KW-0274">FAD</keyword>
<dbReference type="PANTHER" id="PTHR45754:SF3">
    <property type="entry name" value="METHYLENETETRAHYDROFOLATE REDUCTASE (NADPH)"/>
    <property type="match status" value="1"/>
</dbReference>
<dbReference type="Gene3D" id="3.20.20.220">
    <property type="match status" value="1"/>
</dbReference>
<dbReference type="GO" id="GO:0106312">
    <property type="term" value="F:methylenetetrahydrofolate reductase (NADH) activity"/>
    <property type="evidence" value="ECO:0007669"/>
    <property type="project" value="UniProtKB-EC"/>
</dbReference>
<dbReference type="GO" id="GO:0005829">
    <property type="term" value="C:cytosol"/>
    <property type="evidence" value="ECO:0007669"/>
    <property type="project" value="InterPro"/>
</dbReference>
<evidence type="ECO:0000256" key="2">
    <source>
        <dbReference type="ARBA" id="ARBA00004777"/>
    </source>
</evidence>
<keyword evidence="8" id="KW-0520">NAD</keyword>
<evidence type="ECO:0000256" key="8">
    <source>
        <dbReference type="ARBA" id="ARBA00023027"/>
    </source>
</evidence>
<dbReference type="InterPro" id="IPR004620">
    <property type="entry name" value="MTHF_reductase_bac"/>
</dbReference>
<accession>A0A833H1J5</accession>
<dbReference type="InterPro" id="IPR029041">
    <property type="entry name" value="FAD-linked_oxidoreductase-like"/>
</dbReference>
<dbReference type="CDD" id="cd00537">
    <property type="entry name" value="MTHFR"/>
    <property type="match status" value="1"/>
</dbReference>
<dbReference type="PANTHER" id="PTHR45754">
    <property type="entry name" value="METHYLENETETRAHYDROFOLATE REDUCTASE"/>
    <property type="match status" value="1"/>
</dbReference>
<dbReference type="AlphaFoldDB" id="A0A833H1J5"/>
<evidence type="ECO:0000256" key="1">
    <source>
        <dbReference type="ARBA" id="ARBA00001974"/>
    </source>
</evidence>
<evidence type="ECO:0000256" key="3">
    <source>
        <dbReference type="ARBA" id="ARBA00006743"/>
    </source>
</evidence>
<sequence>MHRISDRLKKKQPVFSFEFFPPKNDDGERLLMQTIEDLKALEPDFVSVTYGAGGSTRAKTREWVRSIQDRYAIPAMAHLTCVGSGREEIRSILEDLYSDGIRNIMALRGDPPKGETAFVAPADGFRYANELISFIRSTGLDFCLGAAAYPEVHGEAPSAAEDLRNLKRKVDAGADFLVTQLFFDNEKYFSFVDQVRAAGIEVPVVPGIMPITAFKQIERFTAMAGCAIPEFLVKSLAGVQDDAEALLNLSLEFTLRQCEELLSKGAPGIHFYTLNQSRATAIILDRLRRSVSAERR</sequence>
<dbReference type="GO" id="GO:0071949">
    <property type="term" value="F:FAD binding"/>
    <property type="evidence" value="ECO:0007669"/>
    <property type="project" value="TreeGrafter"/>
</dbReference>
<evidence type="ECO:0000256" key="11">
    <source>
        <dbReference type="ARBA" id="ARBA00048628"/>
    </source>
</evidence>
<dbReference type="Proteomes" id="UP000460298">
    <property type="component" value="Unassembled WGS sequence"/>
</dbReference>
<evidence type="ECO:0000256" key="10">
    <source>
        <dbReference type="ARBA" id="ARBA00034478"/>
    </source>
</evidence>
<evidence type="ECO:0000256" key="12">
    <source>
        <dbReference type="RuleBase" id="RU003862"/>
    </source>
</evidence>
<dbReference type="EC" id="1.5.1.54" evidence="12"/>
<keyword evidence="7 12" id="KW-0560">Oxidoreductase</keyword>
<organism evidence="13 14">
    <name type="scientific">Leptonema illini</name>
    <dbReference type="NCBI Taxonomy" id="183"/>
    <lineage>
        <taxon>Bacteria</taxon>
        <taxon>Pseudomonadati</taxon>
        <taxon>Spirochaetota</taxon>
        <taxon>Spirochaetia</taxon>
        <taxon>Leptospirales</taxon>
        <taxon>Leptospiraceae</taxon>
        <taxon>Leptonema</taxon>
    </lineage>
</organism>
<dbReference type="GO" id="GO:0009086">
    <property type="term" value="P:methionine biosynthetic process"/>
    <property type="evidence" value="ECO:0007669"/>
    <property type="project" value="UniProtKB-KW"/>
</dbReference>
<reference evidence="13 14" key="1">
    <citation type="submission" date="2019-10" db="EMBL/GenBank/DDBJ databases">
        <title>Extracellular Electron Transfer in a Candidatus Methanoperedens spp. Enrichment Culture.</title>
        <authorList>
            <person name="Berger S."/>
            <person name="Rangel Shaw D."/>
            <person name="Berben T."/>
            <person name="In 'T Zandt M."/>
            <person name="Frank J."/>
            <person name="Reimann J."/>
            <person name="Jetten M.S.M."/>
            <person name="Welte C.U."/>
        </authorList>
    </citation>
    <scope>NUCLEOTIDE SEQUENCE [LARGE SCALE GENOMIC DNA]</scope>
    <source>
        <strain evidence="13">SB12</strain>
    </source>
</reference>
<dbReference type="UniPathway" id="UPA00193"/>
<comment type="similarity">
    <text evidence="3 12">Belongs to the methylenetetrahydrofolate reductase family.</text>
</comment>
<evidence type="ECO:0000256" key="7">
    <source>
        <dbReference type="ARBA" id="ARBA00023002"/>
    </source>
</evidence>
<comment type="caution">
    <text evidence="13">The sequence shown here is derived from an EMBL/GenBank/DDBJ whole genome shotgun (WGS) entry which is preliminary data.</text>
</comment>
<proteinExistence type="inferred from homology"/>
<comment type="cofactor">
    <cofactor evidence="1 12">
        <name>FAD</name>
        <dbReference type="ChEBI" id="CHEBI:57692"/>
    </cofactor>
</comment>
<dbReference type="NCBIfam" id="TIGR00676">
    <property type="entry name" value="fadh2"/>
    <property type="match status" value="1"/>
</dbReference>
<evidence type="ECO:0000256" key="9">
    <source>
        <dbReference type="ARBA" id="ARBA00023167"/>
    </source>
</evidence>
<evidence type="ECO:0000313" key="14">
    <source>
        <dbReference type="Proteomes" id="UP000460298"/>
    </source>
</evidence>